<dbReference type="PANTHER" id="PTHR48079">
    <property type="entry name" value="PROTEIN YEEZ"/>
    <property type="match status" value="1"/>
</dbReference>
<dbReference type="GO" id="GO:0004029">
    <property type="term" value="F:aldehyde dehydrogenase (NAD+) activity"/>
    <property type="evidence" value="ECO:0007669"/>
    <property type="project" value="TreeGrafter"/>
</dbReference>
<reference evidence="2" key="1">
    <citation type="journal article" date="2017" name="Appl. Environ. Microbiol.">
        <title>Molecular characterization of an Endozoicomonas-like organism causing infection in king scallop Pecten maximus L.</title>
        <authorList>
            <person name="Cano I."/>
            <person name="van Aerle R."/>
            <person name="Ross S."/>
            <person name="Verner-Jeffreys D.W."/>
            <person name="Paley R.K."/>
            <person name="Rimmer G."/>
            <person name="Ryder D."/>
            <person name="Hooper P."/>
            <person name="Stone D."/>
            <person name="Feist S.W."/>
        </authorList>
    </citation>
    <scope>NUCLEOTIDE SEQUENCE</scope>
</reference>
<evidence type="ECO:0000259" key="1">
    <source>
        <dbReference type="Pfam" id="PF13460"/>
    </source>
</evidence>
<comment type="caution">
    <text evidence="2">The sequence shown here is derived from an EMBL/GenBank/DDBJ whole genome shotgun (WGS) entry which is preliminary data.</text>
</comment>
<dbReference type="PANTHER" id="PTHR48079:SF6">
    <property type="entry name" value="NAD(P)-BINDING DOMAIN-CONTAINING PROTEIN-RELATED"/>
    <property type="match status" value="1"/>
</dbReference>
<dbReference type="InterPro" id="IPR036291">
    <property type="entry name" value="NAD(P)-bd_dom_sf"/>
</dbReference>
<protein>
    <recommendedName>
        <fullName evidence="1">NAD(P)-binding domain-containing protein</fullName>
    </recommendedName>
</protein>
<accession>A0A2H9T7N0</accession>
<dbReference type="InterPro" id="IPR016040">
    <property type="entry name" value="NAD(P)-bd_dom"/>
</dbReference>
<dbReference type="GO" id="GO:0005737">
    <property type="term" value="C:cytoplasm"/>
    <property type="evidence" value="ECO:0007669"/>
    <property type="project" value="TreeGrafter"/>
</dbReference>
<dbReference type="InterPro" id="IPR051783">
    <property type="entry name" value="NAD(P)-dependent_oxidoreduct"/>
</dbReference>
<dbReference type="Gene3D" id="3.40.50.720">
    <property type="entry name" value="NAD(P)-binding Rossmann-like Domain"/>
    <property type="match status" value="1"/>
</dbReference>
<sequence>MKKSERVSILGYGRVGLALAKTLQQRGFSVSGTVTTSEKCEQLKAEGLMTSVLSFTPEPDGDLASVLNADILVVTVPPSRKSGVDFSAIMTNIAQAAAENPIQKVLLMSTTAVYPQMCGEVREEDARHDTPPFLGISWLSIEELFTGRTGFETTVVRFSGLMGGSINLGAYFSGREIRGATSPVNYIHIDDCVEIIAQIIGQEVWGEIFNASADVHPSKQDFYTKACMNADMPVPVFSQEKSPFRIVNSDKLKQSLDYTFQYPDPLTAL</sequence>
<gene>
    <name evidence="2" type="ORF">CI610_01797</name>
</gene>
<feature type="domain" description="NAD(P)-binding" evidence="1">
    <location>
        <begin position="13"/>
        <end position="161"/>
    </location>
</feature>
<dbReference type="EMBL" id="NSIT01000085">
    <property type="protein sequence ID" value="PJE79226.1"/>
    <property type="molecule type" value="Genomic_DNA"/>
</dbReference>
<name>A0A2H9T7N0_9ZZZZ</name>
<dbReference type="Pfam" id="PF13460">
    <property type="entry name" value="NAD_binding_10"/>
    <property type="match status" value="1"/>
</dbReference>
<dbReference type="SUPFAM" id="SSF51735">
    <property type="entry name" value="NAD(P)-binding Rossmann-fold domains"/>
    <property type="match status" value="1"/>
</dbReference>
<proteinExistence type="predicted"/>
<evidence type="ECO:0000313" key="2">
    <source>
        <dbReference type="EMBL" id="PJE79226.1"/>
    </source>
</evidence>
<organism evidence="2">
    <name type="scientific">invertebrate metagenome</name>
    <dbReference type="NCBI Taxonomy" id="1711999"/>
    <lineage>
        <taxon>unclassified sequences</taxon>
        <taxon>metagenomes</taxon>
        <taxon>organismal metagenomes</taxon>
    </lineage>
</organism>
<dbReference type="AlphaFoldDB" id="A0A2H9T7N0"/>